<dbReference type="PANTHER" id="PTHR11923:SF114">
    <property type="entry name" value="FI02050P-RELATED"/>
    <property type="match status" value="1"/>
</dbReference>
<keyword evidence="6" id="KW-0472">Membrane</keyword>
<protein>
    <recommendedName>
        <fullName evidence="10">Protein croquemort</fullName>
    </recommendedName>
</protein>
<evidence type="ECO:0000256" key="6">
    <source>
        <dbReference type="ARBA" id="ARBA00023136"/>
    </source>
</evidence>
<dbReference type="Pfam" id="PF01130">
    <property type="entry name" value="CD36"/>
    <property type="match status" value="2"/>
</dbReference>
<evidence type="ECO:0000256" key="2">
    <source>
        <dbReference type="ARBA" id="ARBA00010532"/>
    </source>
</evidence>
<sequence length="248" mass="28043">MNPDPEVRKPNLVEVGPYVFSERRKKVVLNWNDNNSTVTYLQNRTWHFEPDLTVGTLDDVVTTLNVPAIRNGSTSYDGVYNMYTGKGTFEKFGELAEWNYNNHTEIYKSYCGKVNGSAGEFFKPNLEKESVHIFSSDICRSLKLVYQKEVLVDGIQGIRFVGDDDLFDTSPNNVKHSCYCNSTECPPQGVIDVSACKMNTPAFISNPHFRNADASYHRAVKGMHPNAKIHQLYIDLEQVTIAALNFVD</sequence>
<dbReference type="Proteomes" id="UP001642540">
    <property type="component" value="Unassembled WGS sequence"/>
</dbReference>
<reference evidence="8 9" key="1">
    <citation type="submission" date="2024-08" db="EMBL/GenBank/DDBJ databases">
        <authorList>
            <person name="Cucini C."/>
            <person name="Frati F."/>
        </authorList>
    </citation>
    <scope>NUCLEOTIDE SEQUENCE [LARGE SCALE GENOMIC DNA]</scope>
</reference>
<evidence type="ECO:0008006" key="10">
    <source>
        <dbReference type="Google" id="ProtNLM"/>
    </source>
</evidence>
<dbReference type="EMBL" id="CAXLJM020000018">
    <property type="protein sequence ID" value="CAL8084461.1"/>
    <property type="molecule type" value="Genomic_DNA"/>
</dbReference>
<dbReference type="PANTHER" id="PTHR11923">
    <property type="entry name" value="SCAVENGER RECEPTOR CLASS B TYPE-1 SR-B1"/>
    <property type="match status" value="1"/>
</dbReference>
<comment type="caution">
    <text evidence="8">The sequence shown here is derived from an EMBL/GenBank/DDBJ whole genome shotgun (WGS) entry which is preliminary data.</text>
</comment>
<evidence type="ECO:0000256" key="4">
    <source>
        <dbReference type="ARBA" id="ARBA00022692"/>
    </source>
</evidence>
<keyword evidence="4" id="KW-0812">Transmembrane</keyword>
<dbReference type="PRINTS" id="PR01609">
    <property type="entry name" value="CD36FAMILY"/>
</dbReference>
<proteinExistence type="inferred from homology"/>
<organism evidence="8 9">
    <name type="scientific">Orchesella dallaii</name>
    <dbReference type="NCBI Taxonomy" id="48710"/>
    <lineage>
        <taxon>Eukaryota</taxon>
        <taxon>Metazoa</taxon>
        <taxon>Ecdysozoa</taxon>
        <taxon>Arthropoda</taxon>
        <taxon>Hexapoda</taxon>
        <taxon>Collembola</taxon>
        <taxon>Entomobryomorpha</taxon>
        <taxon>Entomobryoidea</taxon>
        <taxon>Orchesellidae</taxon>
        <taxon>Orchesellinae</taxon>
        <taxon>Orchesella</taxon>
    </lineage>
</organism>
<gene>
    <name evidence="8" type="ORF">ODALV1_LOCUS5800</name>
</gene>
<comment type="subcellular location">
    <subcellularLocation>
        <location evidence="1">Cell membrane</location>
    </subcellularLocation>
</comment>
<evidence type="ECO:0000313" key="9">
    <source>
        <dbReference type="Proteomes" id="UP001642540"/>
    </source>
</evidence>
<evidence type="ECO:0000256" key="3">
    <source>
        <dbReference type="ARBA" id="ARBA00022475"/>
    </source>
</evidence>
<keyword evidence="9" id="KW-1185">Reference proteome</keyword>
<evidence type="ECO:0000256" key="1">
    <source>
        <dbReference type="ARBA" id="ARBA00004236"/>
    </source>
</evidence>
<evidence type="ECO:0000256" key="5">
    <source>
        <dbReference type="ARBA" id="ARBA00022989"/>
    </source>
</evidence>
<keyword evidence="5" id="KW-1133">Transmembrane helix</keyword>
<dbReference type="InterPro" id="IPR002159">
    <property type="entry name" value="CD36_fam"/>
</dbReference>
<accession>A0ABP1Q0K1</accession>
<comment type="similarity">
    <text evidence="2">Belongs to the CD36 family.</text>
</comment>
<evidence type="ECO:0000313" key="8">
    <source>
        <dbReference type="EMBL" id="CAL8084461.1"/>
    </source>
</evidence>
<evidence type="ECO:0000256" key="7">
    <source>
        <dbReference type="ARBA" id="ARBA00023180"/>
    </source>
</evidence>
<keyword evidence="3" id="KW-1003">Cell membrane</keyword>
<name>A0ABP1Q0K1_9HEXA</name>
<keyword evidence="7" id="KW-0325">Glycoprotein</keyword>